<dbReference type="Proteomes" id="UP001160390">
    <property type="component" value="Unassembled WGS sequence"/>
</dbReference>
<feature type="compositionally biased region" description="Basic residues" evidence="4">
    <location>
        <begin position="326"/>
        <end position="337"/>
    </location>
</feature>
<dbReference type="AlphaFoldDB" id="A0AA35Q7N2"/>
<feature type="compositionally biased region" description="Acidic residues" evidence="4">
    <location>
        <begin position="393"/>
        <end position="402"/>
    </location>
</feature>
<dbReference type="InterPro" id="IPR051651">
    <property type="entry name" value="DMTF1_DNA-bind_reg"/>
</dbReference>
<dbReference type="GO" id="GO:0003700">
    <property type="term" value="F:DNA-binding transcription factor activity"/>
    <property type="evidence" value="ECO:0007669"/>
    <property type="project" value="TreeGrafter"/>
</dbReference>
<feature type="compositionally biased region" description="Polar residues" evidence="4">
    <location>
        <begin position="917"/>
        <end position="926"/>
    </location>
</feature>
<evidence type="ECO:0000256" key="1">
    <source>
        <dbReference type="ARBA" id="ARBA00004123"/>
    </source>
</evidence>
<feature type="compositionally biased region" description="Basic residues" evidence="4">
    <location>
        <begin position="369"/>
        <end position="386"/>
    </location>
</feature>
<evidence type="ECO:0000256" key="3">
    <source>
        <dbReference type="ARBA" id="ARBA00023242"/>
    </source>
</evidence>
<feature type="domain" description="HTH myb-type" evidence="6">
    <location>
        <begin position="489"/>
        <end position="542"/>
    </location>
</feature>
<feature type="compositionally biased region" description="Polar residues" evidence="4">
    <location>
        <begin position="225"/>
        <end position="239"/>
    </location>
</feature>
<feature type="region of interest" description="Disordered" evidence="4">
    <location>
        <begin position="279"/>
        <end position="417"/>
    </location>
</feature>
<evidence type="ECO:0000313" key="8">
    <source>
        <dbReference type="Proteomes" id="UP001160390"/>
    </source>
</evidence>
<dbReference type="GO" id="GO:0005634">
    <property type="term" value="C:nucleus"/>
    <property type="evidence" value="ECO:0007669"/>
    <property type="project" value="UniProtKB-SubCell"/>
</dbReference>
<dbReference type="InterPro" id="IPR009057">
    <property type="entry name" value="Homeodomain-like_sf"/>
</dbReference>
<name>A0AA35Q7N2_9HYPO</name>
<dbReference type="CDD" id="cd00167">
    <property type="entry name" value="SANT"/>
    <property type="match status" value="1"/>
</dbReference>
<dbReference type="InterPro" id="IPR017930">
    <property type="entry name" value="Myb_dom"/>
</dbReference>
<feature type="region of interest" description="Disordered" evidence="4">
    <location>
        <begin position="745"/>
        <end position="788"/>
    </location>
</feature>
<keyword evidence="8" id="KW-1185">Reference proteome</keyword>
<keyword evidence="3" id="KW-0539">Nucleus</keyword>
<feature type="compositionally biased region" description="Acidic residues" evidence="4">
    <location>
        <begin position="876"/>
        <end position="889"/>
    </location>
</feature>
<dbReference type="SMART" id="SM00717">
    <property type="entry name" value="SANT"/>
    <property type="match status" value="2"/>
</dbReference>
<organism evidence="7 8">
    <name type="scientific">Clonostachys chloroleuca</name>
    <dbReference type="NCBI Taxonomy" id="1926264"/>
    <lineage>
        <taxon>Eukaryota</taxon>
        <taxon>Fungi</taxon>
        <taxon>Dikarya</taxon>
        <taxon>Ascomycota</taxon>
        <taxon>Pezizomycotina</taxon>
        <taxon>Sordariomycetes</taxon>
        <taxon>Hypocreomycetidae</taxon>
        <taxon>Hypocreales</taxon>
        <taxon>Bionectriaceae</taxon>
        <taxon>Clonostachys</taxon>
    </lineage>
</organism>
<gene>
    <name evidence="7" type="ORF">CCHLO57077_00000518</name>
</gene>
<dbReference type="PROSITE" id="PS51294">
    <property type="entry name" value="HTH_MYB"/>
    <property type="match status" value="1"/>
</dbReference>
<feature type="domain" description="Myb-like" evidence="5">
    <location>
        <begin position="541"/>
        <end position="615"/>
    </location>
</feature>
<feature type="compositionally biased region" description="Polar residues" evidence="4">
    <location>
        <begin position="56"/>
        <end position="69"/>
    </location>
</feature>
<accession>A0AA35Q7N2</accession>
<feature type="region of interest" description="Disordered" evidence="4">
    <location>
        <begin position="16"/>
        <end position="253"/>
    </location>
</feature>
<feature type="compositionally biased region" description="Polar residues" evidence="4">
    <location>
        <begin position="154"/>
        <end position="171"/>
    </location>
</feature>
<evidence type="ECO:0000256" key="4">
    <source>
        <dbReference type="SAM" id="MobiDB-lite"/>
    </source>
</evidence>
<dbReference type="InterPro" id="IPR001005">
    <property type="entry name" value="SANT/Myb"/>
</dbReference>
<feature type="compositionally biased region" description="Polar residues" evidence="4">
    <location>
        <begin position="761"/>
        <end position="771"/>
    </location>
</feature>
<evidence type="ECO:0000259" key="5">
    <source>
        <dbReference type="PROSITE" id="PS50090"/>
    </source>
</evidence>
<evidence type="ECO:0000313" key="7">
    <source>
        <dbReference type="EMBL" id="CAI6093464.1"/>
    </source>
</evidence>
<dbReference type="PROSITE" id="PS50090">
    <property type="entry name" value="MYB_LIKE"/>
    <property type="match status" value="2"/>
</dbReference>
<feature type="compositionally biased region" description="Acidic residues" evidence="4">
    <location>
        <begin position="348"/>
        <end position="358"/>
    </location>
</feature>
<dbReference type="EMBL" id="CABFNP030001245">
    <property type="protein sequence ID" value="CAI6093464.1"/>
    <property type="molecule type" value="Genomic_DNA"/>
</dbReference>
<evidence type="ECO:0000259" key="6">
    <source>
        <dbReference type="PROSITE" id="PS51294"/>
    </source>
</evidence>
<proteinExistence type="predicted"/>
<evidence type="ECO:0000256" key="2">
    <source>
        <dbReference type="ARBA" id="ARBA00023125"/>
    </source>
</evidence>
<comment type="caution">
    <text evidence="7">The sequence shown here is derived from an EMBL/GenBank/DDBJ whole genome shotgun (WGS) entry which is preliminary data.</text>
</comment>
<dbReference type="Pfam" id="PF13921">
    <property type="entry name" value="Myb_DNA-bind_6"/>
    <property type="match status" value="1"/>
</dbReference>
<feature type="compositionally biased region" description="Polar residues" evidence="4">
    <location>
        <begin position="108"/>
        <end position="132"/>
    </location>
</feature>
<reference evidence="7" key="1">
    <citation type="submission" date="2023-01" db="EMBL/GenBank/DDBJ databases">
        <authorList>
            <person name="Piombo E."/>
        </authorList>
    </citation>
    <scope>NUCLEOTIDE SEQUENCE</scope>
</reference>
<protein>
    <submittedName>
        <fullName evidence="7">Uncharacterized protein</fullName>
    </submittedName>
</protein>
<sequence length="942" mass="103985">MPTGASSRWPDFRFASSLWARGGPQSKQDNASASASSPGPSNPKQPIASARDQHNQTDPSSGNSDTLAPTNMAELEDPQAPIHGIGGFDNTSISGEMDQDFGSLEIFDSNQTDAPFSSQANNVAFENNTQVPTAVMSAEAPSSPRSKRSKRGTDANTSSSRQDQTDPTTDRASPASDRVSWRSKRKLASPDAPRGKRQKKNGLAGTKETDQSHSTDAVSPDAEQPNPSKAAKSSRQSATGKPANERDPIGAEYDIENLDVENLAKEAWNEHINGNARRELVAASEKAQATENDVEMADAGANGAEHSEPQPEPSGDQPQEADPTPRTRHSTRGKKAKPTYFEQPVQDAPDEDDDEEPGELPSPSAMTPKPRKRAKAAAKKVNRPKPKAPSPASEEEEDVSDDDAPRRRNRMAGFKQGRFTEDELSRISRAVVAFGRENDLTQPQVNEMIHAAGGTSAGEAHAQLWARLFAECPDRHRQKIINITRKKFHNFVARGTWTPDQEAELRDLIQVHGTKWSHIARIINRHPEDIRDRYRNYVVCGDAQRKDAWNEEEEGRLAQYVIDAMVAIDDLRAMQPTRELLRKPYEELIDWQNISERMDRTRSRLQCITKWKSMNLRIHSKDQLASLQPDARISFNLEKARRQINAMPEEERHRLVLAIKNTAAGTEAKIPWQKLVDKSFRNEWHRATQVLLWHRLKKTVPGWESKSVRDAAQHILDQLNLNGEFPDVGGDGYDDAEEMRVIRSYPTPSQTKKANQDQKTSHVVSEEFVTNSDDEGGAKETEGPPMEEAAELSNDDIQIDPALTEAVALEGALAEPPEPSNVDMPTTDMPTADVPTADMPTVDDENSLPKRTPSKMATYGKKKGAAKHGLMLTQDPIEDVEGDALDAEDQTNGGMRPKKTPVPSKFKSPGAKANDDGQVQNTSLMSSDFEDMEDLPARISAA</sequence>
<dbReference type="PANTHER" id="PTHR46380:SF2">
    <property type="entry name" value="CYCLIN-D-BINDING MYB-LIKE TRANSCRIPTION FACTOR 1"/>
    <property type="match status" value="1"/>
</dbReference>
<keyword evidence="2" id="KW-0238">DNA-binding</keyword>
<comment type="subcellular location">
    <subcellularLocation>
        <location evidence="1">Nucleus</location>
    </subcellularLocation>
</comment>
<feature type="compositionally biased region" description="Low complexity" evidence="4">
    <location>
        <begin position="30"/>
        <end position="39"/>
    </location>
</feature>
<dbReference type="Gene3D" id="1.10.10.60">
    <property type="entry name" value="Homeodomain-like"/>
    <property type="match status" value="2"/>
</dbReference>
<dbReference type="PANTHER" id="PTHR46380">
    <property type="entry name" value="CYCLIN-D-BINDING MYB-LIKE TRANSCRIPTION FACTOR 1"/>
    <property type="match status" value="1"/>
</dbReference>
<dbReference type="SUPFAM" id="SSF46689">
    <property type="entry name" value="Homeodomain-like"/>
    <property type="match status" value="1"/>
</dbReference>
<dbReference type="GO" id="GO:0000976">
    <property type="term" value="F:transcription cis-regulatory region binding"/>
    <property type="evidence" value="ECO:0007669"/>
    <property type="project" value="TreeGrafter"/>
</dbReference>
<feature type="domain" description="Myb-like" evidence="5">
    <location>
        <begin position="489"/>
        <end position="538"/>
    </location>
</feature>
<feature type="region of interest" description="Disordered" evidence="4">
    <location>
        <begin position="814"/>
        <end position="942"/>
    </location>
</feature>